<evidence type="ECO:0000313" key="2">
    <source>
        <dbReference type="Proteomes" id="UP000198923"/>
    </source>
</evidence>
<accession>A0A1G8HAM8</accession>
<dbReference type="STRING" id="504805.SAMN05421505_13139"/>
<sequence length="35" mass="3468">MIKATIIRVAVGLLLLAPAVLVAAAGALPPGISWT</sequence>
<proteinExistence type="predicted"/>
<protein>
    <submittedName>
        <fullName evidence="1">Uncharacterized protein</fullName>
    </submittedName>
</protein>
<dbReference type="AlphaFoldDB" id="A0A1G8HAM8"/>
<organism evidence="1 2">
    <name type="scientific">Sinosporangium album</name>
    <dbReference type="NCBI Taxonomy" id="504805"/>
    <lineage>
        <taxon>Bacteria</taxon>
        <taxon>Bacillati</taxon>
        <taxon>Actinomycetota</taxon>
        <taxon>Actinomycetes</taxon>
        <taxon>Streptosporangiales</taxon>
        <taxon>Streptosporangiaceae</taxon>
        <taxon>Sinosporangium</taxon>
    </lineage>
</organism>
<dbReference type="EMBL" id="FNCN01000031">
    <property type="protein sequence ID" value="SDI03724.1"/>
    <property type="molecule type" value="Genomic_DNA"/>
</dbReference>
<name>A0A1G8HAM8_9ACTN</name>
<keyword evidence="2" id="KW-1185">Reference proteome</keyword>
<evidence type="ECO:0000313" key="1">
    <source>
        <dbReference type="EMBL" id="SDI03724.1"/>
    </source>
</evidence>
<dbReference type="Proteomes" id="UP000198923">
    <property type="component" value="Unassembled WGS sequence"/>
</dbReference>
<reference evidence="1 2" key="1">
    <citation type="submission" date="2016-10" db="EMBL/GenBank/DDBJ databases">
        <authorList>
            <person name="de Groot N.N."/>
        </authorList>
    </citation>
    <scope>NUCLEOTIDE SEQUENCE [LARGE SCALE GENOMIC DNA]</scope>
    <source>
        <strain evidence="1 2">CPCC 201354</strain>
    </source>
</reference>
<gene>
    <name evidence="1" type="ORF">SAMN05421505_13139</name>
</gene>